<evidence type="ECO:0000313" key="1">
    <source>
        <dbReference type="EMBL" id="RKR92527.1"/>
    </source>
</evidence>
<gene>
    <name evidence="1" type="ORF">BDK92_6968</name>
</gene>
<dbReference type="AlphaFoldDB" id="A0A495JU40"/>
<accession>A0A495JU40</accession>
<organism evidence="1 2">
    <name type="scientific">Micromonospora pisi</name>
    <dbReference type="NCBI Taxonomy" id="589240"/>
    <lineage>
        <taxon>Bacteria</taxon>
        <taxon>Bacillati</taxon>
        <taxon>Actinomycetota</taxon>
        <taxon>Actinomycetes</taxon>
        <taxon>Micromonosporales</taxon>
        <taxon>Micromonosporaceae</taxon>
        <taxon>Micromonospora</taxon>
    </lineage>
</organism>
<dbReference type="Gene3D" id="2.120.10.80">
    <property type="entry name" value="Kelch-type beta propeller"/>
    <property type="match status" value="2"/>
</dbReference>
<dbReference type="InterPro" id="IPR015915">
    <property type="entry name" value="Kelch-typ_b-propeller"/>
</dbReference>
<dbReference type="SUPFAM" id="SSF117281">
    <property type="entry name" value="Kelch motif"/>
    <property type="match status" value="1"/>
</dbReference>
<dbReference type="EMBL" id="RBKT01000001">
    <property type="protein sequence ID" value="RKR92527.1"/>
    <property type="molecule type" value="Genomic_DNA"/>
</dbReference>
<evidence type="ECO:0008006" key="3">
    <source>
        <dbReference type="Google" id="ProtNLM"/>
    </source>
</evidence>
<comment type="caution">
    <text evidence="1">The sequence shown here is derived from an EMBL/GenBank/DDBJ whole genome shotgun (WGS) entry which is preliminary data.</text>
</comment>
<sequence>MSIGGLLALGGCAPTGSAHTLPAGGTAGWHGITGAPLSPRTGALGLWTGREVLLVGGSDEPVCPPNADCGLDPTPLGDGAALDPKTGQWRRIVDSPYPFAIASGVVIGGTAYVLPGGWGSQDHPGLLTYDIGTDRWGRLAVPFAPERYGIAAAGDRLVAYLGTDEAGTGDDFVLDARTSTWQPLPDDPLGASFDRAVAWTGTELVLFGRELSADANGRKPAGARAAALDPAGGDWRRLPDSRILSTGPWLLVDGRLVNPTLGGADGGRVDNWGTTFTYGGVLDPGTGRWSALPDTSGAGQLSAGARGASTAVYVDVTGSVLETTTGRWIRVPKVPGGEVSGRTLVAAGADMLLFGGGRRDGAGHSGALIDQVWIWSGRS</sequence>
<protein>
    <recommendedName>
        <fullName evidence="3">Galactose oxidase-like protein</fullName>
    </recommendedName>
</protein>
<evidence type="ECO:0000313" key="2">
    <source>
        <dbReference type="Proteomes" id="UP000277671"/>
    </source>
</evidence>
<reference evidence="1 2" key="1">
    <citation type="submission" date="2018-10" db="EMBL/GenBank/DDBJ databases">
        <title>Sequencing the genomes of 1000 actinobacteria strains.</title>
        <authorList>
            <person name="Klenk H.-P."/>
        </authorList>
    </citation>
    <scope>NUCLEOTIDE SEQUENCE [LARGE SCALE GENOMIC DNA]</scope>
    <source>
        <strain evidence="1 2">DSM 45175</strain>
    </source>
</reference>
<keyword evidence="2" id="KW-1185">Reference proteome</keyword>
<proteinExistence type="predicted"/>
<name>A0A495JU40_9ACTN</name>
<dbReference type="Proteomes" id="UP000277671">
    <property type="component" value="Unassembled WGS sequence"/>
</dbReference>